<evidence type="ECO:0008006" key="3">
    <source>
        <dbReference type="Google" id="ProtNLM"/>
    </source>
</evidence>
<dbReference type="InterPro" id="IPR029046">
    <property type="entry name" value="LolA/LolB/LppX"/>
</dbReference>
<sequence length="264" mass="30322">MNRWIVLFLLAASAGCNDAEGPDVDNANVSTQPTTAPGTRPADVDDILDAMEAAGREHTQIAADVRYHVHQRMTGDSELRTGRVKYQRHTETTPARFHIRFDTLKLGEGPILNDKVEYGFDGRWVTVAKHRIKQMTRYEVAAEGENIDAFKLGKGPFPLPFGQEAAVMREYFTVTTRPTRPSDPPGTHYLLLIPREQHRESLSFTRLEMWIDRQRSLPVKIISRDKNRNVTTVTFADIRTDVKFSRKNFRLPRKIGWEYNEQRN</sequence>
<comment type="caution">
    <text evidence="2">The sequence shown here is derived from an EMBL/GenBank/DDBJ whole genome shotgun (WGS) entry which is preliminary data.</text>
</comment>
<dbReference type="PROSITE" id="PS51257">
    <property type="entry name" value="PROKAR_LIPOPROTEIN"/>
    <property type="match status" value="1"/>
</dbReference>
<feature type="region of interest" description="Disordered" evidence="1">
    <location>
        <begin position="19"/>
        <end position="43"/>
    </location>
</feature>
<evidence type="ECO:0000313" key="2">
    <source>
        <dbReference type="EMBL" id="KKO03467.1"/>
    </source>
</evidence>
<accession>A0A0F9XVQ2</accession>
<dbReference type="Gene3D" id="2.50.20.10">
    <property type="entry name" value="Lipoprotein localisation LolA/LolB/LppX"/>
    <property type="match status" value="1"/>
</dbReference>
<dbReference type="EMBL" id="LAZR01000026">
    <property type="protein sequence ID" value="KKO03467.1"/>
    <property type="molecule type" value="Genomic_DNA"/>
</dbReference>
<organism evidence="2">
    <name type="scientific">marine sediment metagenome</name>
    <dbReference type="NCBI Taxonomy" id="412755"/>
    <lineage>
        <taxon>unclassified sequences</taxon>
        <taxon>metagenomes</taxon>
        <taxon>ecological metagenomes</taxon>
    </lineage>
</organism>
<reference evidence="2" key="1">
    <citation type="journal article" date="2015" name="Nature">
        <title>Complex archaea that bridge the gap between prokaryotes and eukaryotes.</title>
        <authorList>
            <person name="Spang A."/>
            <person name="Saw J.H."/>
            <person name="Jorgensen S.L."/>
            <person name="Zaremba-Niedzwiedzka K."/>
            <person name="Martijn J."/>
            <person name="Lind A.E."/>
            <person name="van Eijk R."/>
            <person name="Schleper C."/>
            <person name="Guy L."/>
            <person name="Ettema T.J."/>
        </authorList>
    </citation>
    <scope>NUCLEOTIDE SEQUENCE</scope>
</reference>
<gene>
    <name evidence="2" type="ORF">LCGC14_0093910</name>
</gene>
<evidence type="ECO:0000256" key="1">
    <source>
        <dbReference type="SAM" id="MobiDB-lite"/>
    </source>
</evidence>
<dbReference type="InterPro" id="IPR004564">
    <property type="entry name" value="OM_lipoprot_carrier_LolA-like"/>
</dbReference>
<proteinExistence type="predicted"/>
<dbReference type="CDD" id="cd16325">
    <property type="entry name" value="LolA"/>
    <property type="match status" value="1"/>
</dbReference>
<feature type="compositionally biased region" description="Polar residues" evidence="1">
    <location>
        <begin position="27"/>
        <end position="37"/>
    </location>
</feature>
<dbReference type="AlphaFoldDB" id="A0A0F9XVQ2"/>
<protein>
    <recommendedName>
        <fullName evidence="3">Outer membrane lipoprotein carrier protein LolA</fullName>
    </recommendedName>
</protein>
<name>A0A0F9XVQ2_9ZZZZ</name>
<dbReference type="SUPFAM" id="SSF89392">
    <property type="entry name" value="Prokaryotic lipoproteins and lipoprotein localization factors"/>
    <property type="match status" value="1"/>
</dbReference>